<sequence>MTDIQLSARRKSSGLQYAFGALPYSSGNPYISANFALLEPVYEEILTFLAELRPGLVLGLSKHLYERMKPWAYRDVTVTPCLLALFNTPTPHEYRTRANVLDFLNKFTRIVRIRDNHALWGLYALGQVWHLPSTVTLLFPKAQTLVYSSGLASALHIWKYNDFAMHLSRTKDVWVFKVTLDELLQGIKLSQMAAGGCQEVVDPFNVRESAEASYERRLDIPSSTIVWSSS</sequence>
<proteinExistence type="predicted"/>
<reference evidence="1 2" key="1">
    <citation type="submission" date="2017-05" db="EMBL/GenBank/DDBJ databases">
        <title>The Genome Sequence of Tsuchiyaea wingfieldii DSM 27421.</title>
        <authorList>
            <person name="Cuomo C."/>
            <person name="Passer A."/>
            <person name="Billmyre B."/>
            <person name="Heitman J."/>
        </authorList>
    </citation>
    <scope>NUCLEOTIDE SEQUENCE [LARGE SCALE GENOMIC DNA]</scope>
    <source>
        <strain evidence="1 2">DSM 27421</strain>
    </source>
</reference>
<keyword evidence="2" id="KW-1185">Reference proteome</keyword>
<accession>A0A5D3AXU1</accession>
<protein>
    <submittedName>
        <fullName evidence="1">Uncharacterized protein</fullName>
    </submittedName>
</protein>
<name>A0A5D3AXU1_9TREE</name>
<dbReference type="Proteomes" id="UP000322245">
    <property type="component" value="Unassembled WGS sequence"/>
</dbReference>
<evidence type="ECO:0000313" key="1">
    <source>
        <dbReference type="EMBL" id="TYJ56287.1"/>
    </source>
</evidence>
<gene>
    <name evidence="1" type="ORF">B9479_002977</name>
</gene>
<dbReference type="EMBL" id="NIDF01000026">
    <property type="protein sequence ID" value="TYJ56287.1"/>
    <property type="molecule type" value="Genomic_DNA"/>
</dbReference>
<organism evidence="1 2">
    <name type="scientific">Cryptococcus floricola</name>
    <dbReference type="NCBI Taxonomy" id="2591691"/>
    <lineage>
        <taxon>Eukaryota</taxon>
        <taxon>Fungi</taxon>
        <taxon>Dikarya</taxon>
        <taxon>Basidiomycota</taxon>
        <taxon>Agaricomycotina</taxon>
        <taxon>Tremellomycetes</taxon>
        <taxon>Tremellales</taxon>
        <taxon>Cryptococcaceae</taxon>
        <taxon>Cryptococcus</taxon>
    </lineage>
</organism>
<dbReference type="AlphaFoldDB" id="A0A5D3AXU1"/>
<comment type="caution">
    <text evidence="1">The sequence shown here is derived from an EMBL/GenBank/DDBJ whole genome shotgun (WGS) entry which is preliminary data.</text>
</comment>
<evidence type="ECO:0000313" key="2">
    <source>
        <dbReference type="Proteomes" id="UP000322245"/>
    </source>
</evidence>